<dbReference type="InterPro" id="IPR013642">
    <property type="entry name" value="CLCA_N"/>
</dbReference>
<reference evidence="3 4" key="1">
    <citation type="submission" date="2019-05" db="EMBL/GenBank/DDBJ databases">
        <title>Another draft genome of Portunus trituberculatus and its Hox gene families provides insights of decapod evolution.</title>
        <authorList>
            <person name="Jeong J.-H."/>
            <person name="Song I."/>
            <person name="Kim S."/>
            <person name="Choi T."/>
            <person name="Kim D."/>
            <person name="Ryu S."/>
            <person name="Kim W."/>
        </authorList>
    </citation>
    <scope>NUCLEOTIDE SEQUENCE [LARGE SCALE GENOMIC DNA]</scope>
    <source>
        <tissue evidence="3">Muscle</tissue>
    </source>
</reference>
<accession>A0A5B7ITW9</accession>
<organism evidence="3 4">
    <name type="scientific">Portunus trituberculatus</name>
    <name type="common">Swimming crab</name>
    <name type="synonym">Neptunus trituberculatus</name>
    <dbReference type="NCBI Taxonomy" id="210409"/>
    <lineage>
        <taxon>Eukaryota</taxon>
        <taxon>Metazoa</taxon>
        <taxon>Ecdysozoa</taxon>
        <taxon>Arthropoda</taxon>
        <taxon>Crustacea</taxon>
        <taxon>Multicrustacea</taxon>
        <taxon>Malacostraca</taxon>
        <taxon>Eumalacostraca</taxon>
        <taxon>Eucarida</taxon>
        <taxon>Decapoda</taxon>
        <taxon>Pleocyemata</taxon>
        <taxon>Brachyura</taxon>
        <taxon>Eubrachyura</taxon>
        <taxon>Portunoidea</taxon>
        <taxon>Portunidae</taxon>
        <taxon>Portuninae</taxon>
        <taxon>Portunus</taxon>
    </lineage>
</organism>
<gene>
    <name evidence="3" type="primary">CLCA2_2</name>
    <name evidence="3" type="ORF">E2C01_080694</name>
</gene>
<dbReference type="Pfam" id="PF08434">
    <property type="entry name" value="CLCA"/>
    <property type="match status" value="1"/>
</dbReference>
<keyword evidence="4" id="KW-1185">Reference proteome</keyword>
<evidence type="ECO:0000313" key="3">
    <source>
        <dbReference type="EMBL" id="MPC85895.1"/>
    </source>
</evidence>
<evidence type="ECO:0000313" key="4">
    <source>
        <dbReference type="Proteomes" id="UP000324222"/>
    </source>
</evidence>
<evidence type="ECO:0000256" key="1">
    <source>
        <dbReference type="SAM" id="SignalP"/>
    </source>
</evidence>
<keyword evidence="1" id="KW-0732">Signal</keyword>
<feature type="signal peptide" evidence="1">
    <location>
        <begin position="1"/>
        <end position="16"/>
    </location>
</feature>
<evidence type="ECO:0000259" key="2">
    <source>
        <dbReference type="Pfam" id="PF08434"/>
    </source>
</evidence>
<feature type="domain" description="Calcium-activated chloride channel N-terminal" evidence="2">
    <location>
        <begin position="26"/>
        <end position="104"/>
    </location>
</feature>
<dbReference type="AlphaFoldDB" id="A0A5B7ITW9"/>
<dbReference type="EMBL" id="VSRR010069897">
    <property type="protein sequence ID" value="MPC85895.1"/>
    <property type="molecule type" value="Genomic_DNA"/>
</dbReference>
<dbReference type="OrthoDB" id="6338658at2759"/>
<protein>
    <submittedName>
        <fullName evidence="3">Calcium-activated chloride channel regulator 2</fullName>
    </submittedName>
</protein>
<comment type="caution">
    <text evidence="3">The sequence shown here is derived from an EMBL/GenBank/DDBJ whole genome shotgun (WGS) entry which is preliminary data.</text>
</comment>
<dbReference type="Proteomes" id="UP000324222">
    <property type="component" value="Unassembled WGS sequence"/>
</dbReference>
<proteinExistence type="predicted"/>
<name>A0A5B7ITW9_PORTR</name>
<sequence>MCRLWLVAILTGTSYATVALESEFPVTIKDNGYRNVLVAISSTIDQDEAGDALIEDIKNAMTELSKAMKRATRERLYLAEVTILLPKTWPGADKYQEGTLEKYEVGVSCA</sequence>
<feature type="chain" id="PRO_5022906983" evidence="1">
    <location>
        <begin position="17"/>
        <end position="110"/>
    </location>
</feature>